<comment type="subcellular location">
    <subcellularLocation>
        <location evidence="1">Membrane</location>
        <topology evidence="1">Single-pass membrane protein</topology>
    </subcellularLocation>
</comment>
<dbReference type="GeneID" id="90608347"/>
<dbReference type="CDD" id="cd14014">
    <property type="entry name" value="STKc_PknB_like"/>
    <property type="match status" value="1"/>
</dbReference>
<comment type="caution">
    <text evidence="6">The sequence shown here is derived from an EMBL/GenBank/DDBJ whole genome shotgun (WGS) entry which is preliminary data.</text>
</comment>
<dbReference type="SUPFAM" id="SSF55073">
    <property type="entry name" value="Nucleotide cyclase"/>
    <property type="match status" value="1"/>
</dbReference>
<keyword evidence="2" id="KW-0547">Nucleotide-binding</keyword>
<dbReference type="Pfam" id="PF00069">
    <property type="entry name" value="Pkinase"/>
    <property type="match status" value="1"/>
</dbReference>
<dbReference type="GO" id="GO:0005737">
    <property type="term" value="C:cytoplasm"/>
    <property type="evidence" value="ECO:0007669"/>
    <property type="project" value="TreeGrafter"/>
</dbReference>
<dbReference type="Proteomes" id="UP000225740">
    <property type="component" value="Unassembled WGS sequence"/>
</dbReference>
<gene>
    <name evidence="6" type="ORF">CEE69_09175</name>
</gene>
<dbReference type="SMART" id="SM00220">
    <property type="entry name" value="S_TKc"/>
    <property type="match status" value="1"/>
</dbReference>
<evidence type="ECO:0000256" key="3">
    <source>
        <dbReference type="ARBA" id="ARBA00022840"/>
    </source>
</evidence>
<dbReference type="PROSITE" id="PS50011">
    <property type="entry name" value="PROTEIN_KINASE_DOM"/>
    <property type="match status" value="1"/>
</dbReference>
<dbReference type="EMBL" id="NIZW01000006">
    <property type="protein sequence ID" value="PHQ35757.1"/>
    <property type="molecule type" value="Genomic_DNA"/>
</dbReference>
<evidence type="ECO:0000313" key="7">
    <source>
        <dbReference type="Proteomes" id="UP000225740"/>
    </source>
</evidence>
<dbReference type="Gene3D" id="3.30.200.20">
    <property type="entry name" value="Phosphorylase Kinase, domain 1"/>
    <property type="match status" value="1"/>
</dbReference>
<dbReference type="GO" id="GO:0005524">
    <property type="term" value="F:ATP binding"/>
    <property type="evidence" value="ECO:0007669"/>
    <property type="project" value="UniProtKB-KW"/>
</dbReference>
<feature type="region of interest" description="Disordered" evidence="4">
    <location>
        <begin position="283"/>
        <end position="321"/>
    </location>
</feature>
<dbReference type="SUPFAM" id="SSF56112">
    <property type="entry name" value="Protein kinase-like (PK-like)"/>
    <property type="match status" value="1"/>
</dbReference>
<dbReference type="Gene3D" id="1.10.510.10">
    <property type="entry name" value="Transferase(Phosphotransferase) domain 1"/>
    <property type="match status" value="1"/>
</dbReference>
<feature type="region of interest" description="Disordered" evidence="4">
    <location>
        <begin position="222"/>
        <end position="242"/>
    </location>
</feature>
<dbReference type="Gene3D" id="3.30.70.1230">
    <property type="entry name" value="Nucleotide cyclase"/>
    <property type="match status" value="1"/>
</dbReference>
<accession>A0A2G1W9Q0</accession>
<dbReference type="PANTHER" id="PTHR16305:SF28">
    <property type="entry name" value="GUANYLATE CYCLASE DOMAIN-CONTAINING PROTEIN"/>
    <property type="match status" value="1"/>
</dbReference>
<dbReference type="InterPro" id="IPR029787">
    <property type="entry name" value="Nucleotide_cyclase"/>
</dbReference>
<feature type="domain" description="Protein kinase" evidence="5">
    <location>
        <begin position="17"/>
        <end position="275"/>
    </location>
</feature>
<sequence length="1332" mass="149297">MSLPSDKVAIPKQVSHYAIENRMAEGAFGVVYLGRNQRNNEQVAIKLVRLDPNADSHERFKDEAKLLAQLNHPGIVPFIDAGISGDFHYLVSTFVPGDTLEVWLKQNQLATARVVDIAIELTSALAHAHAHRIVHRDLKPQNIIMRDGRHPVIVDFDLAIHDLIGSTAKRRRGVVAGTPSFMSPEQVIGQGHRIDGRTDIYSLGVILYRMLTGHLPFRSSDAEELRQQIRQDDPQPPRQLAPAIPPMLEQVCLKAMAKDFPDRHATADDLASELACVRRELSNRRGRETHRDTSNTSEDSEWKATSGPPQSRMQRKRGRRIKRASMQRQITLLHLASDLFSSSDTQAILSLDEQSVMHEEFMQFCQDLVVKQQGRLVGRTDLGGLFSFGFPIAGEVCLRRGVRTALEFQDKFPELAERWQRMSGVTVLSKAVVHCDRAVVVSDGEYETENAFELNGHLRYVVAEMTRRALPRHVVVSDAARIGVKTYYETKPLDSIQLGKSEQFALHQVLGEGKTGSLDWAGLRGRLTPMIGRDDATSCLQERWRQTSSGEGSVTLVSGEPGIGKSRLIHWLCQWVDSRAGKPSDDSPREQRPIQLLIHSDPYYRQSSLHGVVACLRRSIGIDESVPAIKQLSKMVRYLDDLGIEGDQEVGLMASLLSISLAGCYPPLDLSPAAKKEATFELLRDWLNAYAKRSPVLLVLEDLHWADPSTLELLRRVIANGFPPSMMAVMTHRPEFKTDWGDHSGVSRMKLQRLDSVQMREMFAFCVGEEKANEHEASDWLQRTDGIPLFIEQIATIFESGSVLGSDAIPDRLQDLLLSRMQDGGRIPEAIQRGAAIGRSFDWDAIQAICDATDSELNFELDTLVRSELLFRDSRRDDSRFTFKHALIQDAAYETMIASQQQLTHGRIANHFLACQSPYPAEVIAHHFHRAHNWPQAVEHWLQAAQNATQAAAHLEAESHLGMALQALGHIEASVERDRKEIELRSLLGVHLQAIHGYAAAEVFTNYQRALILCEQLDDALATFPVAYGLFRYHVLQSQLSQASNLAETLLRTARETQDIAMLLMAHRAIGTTDAYRGRLDSARQHLEAILEVQPTIELRNEISKTDVVDVWVTARAYLAWTLWLQGDSKQALVQSDQAIAQGEPLTHPVSLILPVGFSQWLHQLRGDVDRTEATCNRSDQLGREYGFPFWNAWTLAIRGWVQSARGDHEGAIQTIQDGVTQWRASGTTAGCHYFYTLLAESCLKNHDSGAASEALNQAQAFADKTDERFYEAEILRLRGEVALLYDPADNHGAALWFRKSIELAERQGATALLAKTRRSLHRIHSFNSITE</sequence>
<dbReference type="RefSeq" id="WP_099260389.1">
    <property type="nucleotide sequence ID" value="NZ_NIZW01000006.1"/>
</dbReference>
<evidence type="ECO:0000256" key="1">
    <source>
        <dbReference type="ARBA" id="ARBA00004167"/>
    </source>
</evidence>
<keyword evidence="7" id="KW-1185">Reference proteome</keyword>
<organism evidence="6 7">
    <name type="scientific">Rhodopirellula bahusiensis</name>
    <dbReference type="NCBI Taxonomy" id="2014065"/>
    <lineage>
        <taxon>Bacteria</taxon>
        <taxon>Pseudomonadati</taxon>
        <taxon>Planctomycetota</taxon>
        <taxon>Planctomycetia</taxon>
        <taxon>Pirellulales</taxon>
        <taxon>Pirellulaceae</taxon>
        <taxon>Rhodopirellula</taxon>
    </lineage>
</organism>
<protein>
    <submittedName>
        <fullName evidence="6">Adenylate/guanylate cyclase</fullName>
    </submittedName>
</protein>
<evidence type="ECO:0000256" key="2">
    <source>
        <dbReference type="ARBA" id="ARBA00022741"/>
    </source>
</evidence>
<name>A0A2G1W9Q0_9BACT</name>
<dbReference type="PROSITE" id="PS00108">
    <property type="entry name" value="PROTEIN_KINASE_ST"/>
    <property type="match status" value="1"/>
</dbReference>
<reference evidence="6 7" key="1">
    <citation type="submission" date="2017-06" db="EMBL/GenBank/DDBJ databases">
        <title>Description of Rhodopirellula bahusiensis sp. nov.</title>
        <authorList>
            <person name="Kizina J."/>
            <person name="Harder J."/>
        </authorList>
    </citation>
    <scope>NUCLEOTIDE SEQUENCE [LARGE SCALE GENOMIC DNA]</scope>
    <source>
        <strain evidence="6 7">SWK21</strain>
    </source>
</reference>
<feature type="compositionally biased region" description="Basic and acidic residues" evidence="4">
    <location>
        <begin position="283"/>
        <end position="293"/>
    </location>
</feature>
<evidence type="ECO:0000259" key="5">
    <source>
        <dbReference type="PROSITE" id="PS50011"/>
    </source>
</evidence>
<dbReference type="InterPro" id="IPR011009">
    <property type="entry name" value="Kinase-like_dom_sf"/>
</dbReference>
<dbReference type="InterPro" id="IPR011990">
    <property type="entry name" value="TPR-like_helical_dom_sf"/>
</dbReference>
<dbReference type="GO" id="GO:0016020">
    <property type="term" value="C:membrane"/>
    <property type="evidence" value="ECO:0007669"/>
    <property type="project" value="UniProtKB-SubCell"/>
</dbReference>
<dbReference type="PANTHER" id="PTHR16305">
    <property type="entry name" value="TESTICULAR SOLUBLE ADENYLYL CYCLASE"/>
    <property type="match status" value="1"/>
</dbReference>
<dbReference type="Pfam" id="PF13191">
    <property type="entry name" value="AAA_16"/>
    <property type="match status" value="1"/>
</dbReference>
<evidence type="ECO:0000256" key="4">
    <source>
        <dbReference type="SAM" id="MobiDB-lite"/>
    </source>
</evidence>
<feature type="compositionally biased region" description="Basic and acidic residues" evidence="4">
    <location>
        <begin position="222"/>
        <end position="235"/>
    </location>
</feature>
<dbReference type="InterPro" id="IPR008271">
    <property type="entry name" value="Ser/Thr_kinase_AS"/>
</dbReference>
<dbReference type="SUPFAM" id="SSF48452">
    <property type="entry name" value="TPR-like"/>
    <property type="match status" value="2"/>
</dbReference>
<dbReference type="SUPFAM" id="SSF52540">
    <property type="entry name" value="P-loop containing nucleoside triphosphate hydrolases"/>
    <property type="match status" value="1"/>
</dbReference>
<dbReference type="GO" id="GO:0004016">
    <property type="term" value="F:adenylate cyclase activity"/>
    <property type="evidence" value="ECO:0007669"/>
    <property type="project" value="TreeGrafter"/>
</dbReference>
<dbReference type="InterPro" id="IPR041664">
    <property type="entry name" value="AAA_16"/>
</dbReference>
<dbReference type="InterPro" id="IPR027417">
    <property type="entry name" value="P-loop_NTPase"/>
</dbReference>
<keyword evidence="3" id="KW-0067">ATP-binding</keyword>
<dbReference type="OrthoDB" id="222290at2"/>
<dbReference type="Gene3D" id="1.25.40.10">
    <property type="entry name" value="Tetratricopeptide repeat domain"/>
    <property type="match status" value="2"/>
</dbReference>
<proteinExistence type="predicted"/>
<evidence type="ECO:0000313" key="6">
    <source>
        <dbReference type="EMBL" id="PHQ35757.1"/>
    </source>
</evidence>
<dbReference type="InterPro" id="IPR000719">
    <property type="entry name" value="Prot_kinase_dom"/>
</dbReference>
<dbReference type="GO" id="GO:0004672">
    <property type="term" value="F:protein kinase activity"/>
    <property type="evidence" value="ECO:0007669"/>
    <property type="project" value="InterPro"/>
</dbReference>